<reference evidence="2" key="1">
    <citation type="journal article" date="2014" name="Front. Microbiol.">
        <title>High frequency of phylogenetically diverse reductive dehalogenase-homologous genes in deep subseafloor sedimentary metagenomes.</title>
        <authorList>
            <person name="Kawai M."/>
            <person name="Futagami T."/>
            <person name="Toyoda A."/>
            <person name="Takaki Y."/>
            <person name="Nishi S."/>
            <person name="Hori S."/>
            <person name="Arai W."/>
            <person name="Tsubouchi T."/>
            <person name="Morono Y."/>
            <person name="Uchiyama I."/>
            <person name="Ito T."/>
            <person name="Fujiyama A."/>
            <person name="Inagaki F."/>
            <person name="Takami H."/>
        </authorList>
    </citation>
    <scope>NUCLEOTIDE SEQUENCE</scope>
    <source>
        <strain evidence="2">Expedition CK06-06</strain>
    </source>
</reference>
<feature type="non-terminal residue" evidence="2">
    <location>
        <position position="1"/>
    </location>
</feature>
<protein>
    <recommendedName>
        <fullName evidence="1">Amidohydrolase 3 domain-containing protein</fullName>
    </recommendedName>
</protein>
<comment type="caution">
    <text evidence="2">The sequence shown here is derived from an EMBL/GenBank/DDBJ whole genome shotgun (WGS) entry which is preliminary data.</text>
</comment>
<dbReference type="EMBL" id="BARW01036475">
    <property type="protein sequence ID" value="GAJ18182.1"/>
    <property type="molecule type" value="Genomic_DNA"/>
</dbReference>
<dbReference type="InterPro" id="IPR013108">
    <property type="entry name" value="Amidohydro_3"/>
</dbReference>
<proteinExistence type="predicted"/>
<accession>X1VHZ9</accession>
<dbReference type="GO" id="GO:0016810">
    <property type="term" value="F:hydrolase activity, acting on carbon-nitrogen (but not peptide) bonds"/>
    <property type="evidence" value="ECO:0007669"/>
    <property type="project" value="InterPro"/>
</dbReference>
<dbReference type="InterPro" id="IPR011059">
    <property type="entry name" value="Metal-dep_hydrolase_composite"/>
</dbReference>
<sequence length="135" mass="15303">RRIMTSRYQMVGTDGFGIPASFSAGAYHPRCFGTYPRVLGKYVREEKIMTLEQAIRKMTSFPAQRLRLQDRGLVIEGNWADIVIFNPDKIIDKGTYEQPYQLPEGIPHVIVNGVIVVQNGKKNKKSPGIVIRRPT</sequence>
<gene>
    <name evidence="2" type="ORF">S12H4_56607</name>
</gene>
<evidence type="ECO:0000259" key="1">
    <source>
        <dbReference type="Pfam" id="PF07969"/>
    </source>
</evidence>
<dbReference type="AlphaFoldDB" id="X1VHZ9"/>
<name>X1VHZ9_9ZZZZ</name>
<dbReference type="Gene3D" id="3.20.20.140">
    <property type="entry name" value="Metal-dependent hydrolases"/>
    <property type="match status" value="1"/>
</dbReference>
<dbReference type="SUPFAM" id="SSF51556">
    <property type="entry name" value="Metallo-dependent hydrolases"/>
    <property type="match status" value="1"/>
</dbReference>
<dbReference type="SUPFAM" id="SSF51338">
    <property type="entry name" value="Composite domain of metallo-dependent hydrolases"/>
    <property type="match status" value="1"/>
</dbReference>
<dbReference type="Gene3D" id="2.30.40.10">
    <property type="entry name" value="Urease, subunit C, domain 1"/>
    <property type="match status" value="1"/>
</dbReference>
<feature type="domain" description="Amidohydrolase 3" evidence="1">
    <location>
        <begin position="41"/>
        <end position="117"/>
    </location>
</feature>
<evidence type="ECO:0000313" key="2">
    <source>
        <dbReference type="EMBL" id="GAJ18182.1"/>
    </source>
</evidence>
<organism evidence="2">
    <name type="scientific">marine sediment metagenome</name>
    <dbReference type="NCBI Taxonomy" id="412755"/>
    <lineage>
        <taxon>unclassified sequences</taxon>
        <taxon>metagenomes</taxon>
        <taxon>ecological metagenomes</taxon>
    </lineage>
</organism>
<dbReference type="InterPro" id="IPR032466">
    <property type="entry name" value="Metal_Hydrolase"/>
</dbReference>
<dbReference type="Pfam" id="PF07969">
    <property type="entry name" value="Amidohydro_3"/>
    <property type="match status" value="1"/>
</dbReference>